<protein>
    <submittedName>
        <fullName evidence="1">Uncharacterized protein</fullName>
    </submittedName>
</protein>
<organism evidence="1 2">
    <name type="scientific">Aureobasidium melanogenum</name>
    <name type="common">Aureobasidium pullulans var. melanogenum</name>
    <dbReference type="NCBI Taxonomy" id="46634"/>
    <lineage>
        <taxon>Eukaryota</taxon>
        <taxon>Fungi</taxon>
        <taxon>Dikarya</taxon>
        <taxon>Ascomycota</taxon>
        <taxon>Pezizomycotina</taxon>
        <taxon>Dothideomycetes</taxon>
        <taxon>Dothideomycetidae</taxon>
        <taxon>Dothideales</taxon>
        <taxon>Saccotheciaceae</taxon>
        <taxon>Aureobasidium</taxon>
    </lineage>
</organism>
<evidence type="ECO:0000313" key="2">
    <source>
        <dbReference type="Proteomes" id="UP000779574"/>
    </source>
</evidence>
<reference evidence="1" key="1">
    <citation type="journal article" date="2021" name="J Fungi (Basel)">
        <title>Virulence traits and population genomics of the black yeast Aureobasidium melanogenum.</title>
        <authorList>
            <person name="Cernosa A."/>
            <person name="Sun X."/>
            <person name="Gostincar C."/>
            <person name="Fang C."/>
            <person name="Gunde-Cimerman N."/>
            <person name="Song Z."/>
        </authorList>
    </citation>
    <scope>NUCLEOTIDE SEQUENCE</scope>
    <source>
        <strain evidence="1">EXF-9911</strain>
    </source>
</reference>
<proteinExistence type="predicted"/>
<sequence length="160" mass="18065">MQHTRSTSRKKWWAMPAPSTAHTTTVSLLRTELDNTYGVLDRDTAINVLAGALADDADDVASPIAAKDALPDHQRRFEQDDIVRVLDRLGHNVREELNLSFATQPNNPLPSDFSHMDEWYPFFFGHLADPPTLPHNRTPRVSVNMRYNMSDEAKHGQMSG</sequence>
<name>A0A9P8ELH9_AURME</name>
<evidence type="ECO:0000313" key="1">
    <source>
        <dbReference type="EMBL" id="KAG9692849.1"/>
    </source>
</evidence>
<accession>A0A9P8ELH9</accession>
<dbReference type="Proteomes" id="UP000779574">
    <property type="component" value="Unassembled WGS sequence"/>
</dbReference>
<reference evidence="1" key="2">
    <citation type="submission" date="2021-08" db="EMBL/GenBank/DDBJ databases">
        <authorList>
            <person name="Gostincar C."/>
            <person name="Sun X."/>
            <person name="Song Z."/>
            <person name="Gunde-Cimerman N."/>
        </authorList>
    </citation>
    <scope>NUCLEOTIDE SEQUENCE</scope>
    <source>
        <strain evidence="1">EXF-9911</strain>
    </source>
</reference>
<dbReference type="AlphaFoldDB" id="A0A9P8ELH9"/>
<gene>
    <name evidence="1" type="ORF">KCU76_g6401</name>
</gene>
<comment type="caution">
    <text evidence="1">The sequence shown here is derived from an EMBL/GenBank/DDBJ whole genome shotgun (WGS) entry which is preliminary data.</text>
</comment>
<dbReference type="OrthoDB" id="3901434at2759"/>
<feature type="non-terminal residue" evidence="1">
    <location>
        <position position="1"/>
    </location>
</feature>
<dbReference type="EMBL" id="JAHFXF010000214">
    <property type="protein sequence ID" value="KAG9692849.1"/>
    <property type="molecule type" value="Genomic_DNA"/>
</dbReference>